<feature type="transmembrane region" description="Helical" evidence="1">
    <location>
        <begin position="9"/>
        <end position="28"/>
    </location>
</feature>
<dbReference type="Gene3D" id="1.10.3210.10">
    <property type="entry name" value="Hypothetical protein af1432"/>
    <property type="match status" value="1"/>
</dbReference>
<dbReference type="InterPro" id="IPR043128">
    <property type="entry name" value="Rev_trsase/Diguanyl_cyclase"/>
</dbReference>
<dbReference type="NCBIfam" id="TIGR00254">
    <property type="entry name" value="GGDEF"/>
    <property type="match status" value="1"/>
</dbReference>
<feature type="transmembrane region" description="Helical" evidence="1">
    <location>
        <begin position="182"/>
        <end position="200"/>
    </location>
</feature>
<feature type="domain" description="HD" evidence="3">
    <location>
        <begin position="430"/>
        <end position="552"/>
    </location>
</feature>
<dbReference type="EMBL" id="QOUX01000032">
    <property type="protein sequence ID" value="RXJ01851.1"/>
    <property type="molecule type" value="Genomic_DNA"/>
</dbReference>
<dbReference type="SUPFAM" id="SSF109604">
    <property type="entry name" value="HD-domain/PDEase-like"/>
    <property type="match status" value="1"/>
</dbReference>
<evidence type="ECO:0000313" key="6">
    <source>
        <dbReference type="Proteomes" id="UP000290649"/>
    </source>
</evidence>
<evidence type="ECO:0000259" key="4">
    <source>
        <dbReference type="PROSITE" id="PS51832"/>
    </source>
</evidence>
<feature type="domain" description="GGDEF" evidence="2">
    <location>
        <begin position="263"/>
        <end position="399"/>
    </location>
</feature>
<evidence type="ECO:0000313" key="5">
    <source>
        <dbReference type="EMBL" id="RXJ01851.1"/>
    </source>
</evidence>
<keyword evidence="6" id="KW-1185">Reference proteome</keyword>
<gene>
    <name evidence="5" type="ORF">DS745_09285</name>
</gene>
<keyword evidence="1" id="KW-0472">Membrane</keyword>
<dbReference type="InterPro" id="IPR029787">
    <property type="entry name" value="Nucleotide_cyclase"/>
</dbReference>
<dbReference type="InterPro" id="IPR037522">
    <property type="entry name" value="HD_GYP_dom"/>
</dbReference>
<evidence type="ECO:0000259" key="2">
    <source>
        <dbReference type="PROSITE" id="PS50887"/>
    </source>
</evidence>
<dbReference type="CDD" id="cd01949">
    <property type="entry name" value="GGDEF"/>
    <property type="match status" value="1"/>
</dbReference>
<dbReference type="PANTHER" id="PTHR43155:SF2">
    <property type="entry name" value="CYCLIC DI-GMP PHOSPHODIESTERASE PA4108"/>
    <property type="match status" value="1"/>
</dbReference>
<dbReference type="InterPro" id="IPR006675">
    <property type="entry name" value="HDIG_dom"/>
</dbReference>
<feature type="transmembrane region" description="Helical" evidence="1">
    <location>
        <begin position="40"/>
        <end position="58"/>
    </location>
</feature>
<dbReference type="Pfam" id="PF13487">
    <property type="entry name" value="HD_5"/>
    <property type="match status" value="1"/>
</dbReference>
<name>A0A4Q0VUH9_9BACI</name>
<dbReference type="InterPro" id="IPR000160">
    <property type="entry name" value="GGDEF_dom"/>
</dbReference>
<feature type="transmembrane region" description="Helical" evidence="1">
    <location>
        <begin position="70"/>
        <end position="96"/>
    </location>
</feature>
<comment type="caution">
    <text evidence="5">The sequence shown here is derived from an EMBL/GenBank/DDBJ whole genome shotgun (WGS) entry which is preliminary data.</text>
</comment>
<evidence type="ECO:0000256" key="1">
    <source>
        <dbReference type="SAM" id="Phobius"/>
    </source>
</evidence>
<dbReference type="PANTHER" id="PTHR43155">
    <property type="entry name" value="CYCLIC DI-GMP PHOSPHODIESTERASE PA4108-RELATED"/>
    <property type="match status" value="1"/>
</dbReference>
<accession>A0A4Q0VUH9</accession>
<dbReference type="PROSITE" id="PS50887">
    <property type="entry name" value="GGDEF"/>
    <property type="match status" value="1"/>
</dbReference>
<dbReference type="InterPro" id="IPR003607">
    <property type="entry name" value="HD/PDEase_dom"/>
</dbReference>
<feature type="transmembrane region" description="Helical" evidence="1">
    <location>
        <begin position="207"/>
        <end position="225"/>
    </location>
</feature>
<keyword evidence="1" id="KW-0812">Transmembrane</keyword>
<organism evidence="5 6">
    <name type="scientific">Anaerobacillus alkaliphilus</name>
    <dbReference type="NCBI Taxonomy" id="1548597"/>
    <lineage>
        <taxon>Bacteria</taxon>
        <taxon>Bacillati</taxon>
        <taxon>Bacillota</taxon>
        <taxon>Bacilli</taxon>
        <taxon>Bacillales</taxon>
        <taxon>Bacillaceae</taxon>
        <taxon>Anaerobacillus</taxon>
    </lineage>
</organism>
<feature type="domain" description="HD-GYP" evidence="4">
    <location>
        <begin position="408"/>
        <end position="603"/>
    </location>
</feature>
<dbReference type="PROSITE" id="PS51831">
    <property type="entry name" value="HD"/>
    <property type="match status" value="1"/>
</dbReference>
<dbReference type="OrthoDB" id="9759601at2"/>
<evidence type="ECO:0000259" key="3">
    <source>
        <dbReference type="PROSITE" id="PS51831"/>
    </source>
</evidence>
<dbReference type="NCBIfam" id="TIGR00277">
    <property type="entry name" value="HDIG"/>
    <property type="match status" value="1"/>
</dbReference>
<dbReference type="Proteomes" id="UP000290649">
    <property type="component" value="Unassembled WGS sequence"/>
</dbReference>
<dbReference type="SMART" id="SM00267">
    <property type="entry name" value="GGDEF"/>
    <property type="match status" value="1"/>
</dbReference>
<feature type="transmembrane region" description="Helical" evidence="1">
    <location>
        <begin position="140"/>
        <end position="162"/>
    </location>
</feature>
<protein>
    <submittedName>
        <fullName evidence="5">Diguanylate cyclase</fullName>
    </submittedName>
</protein>
<keyword evidence="1" id="KW-1133">Transmembrane helix</keyword>
<dbReference type="SUPFAM" id="SSF55073">
    <property type="entry name" value="Nucleotide cyclase"/>
    <property type="match status" value="1"/>
</dbReference>
<feature type="transmembrane region" description="Helical" evidence="1">
    <location>
        <begin position="108"/>
        <end position="128"/>
    </location>
</feature>
<reference evidence="5 6" key="1">
    <citation type="journal article" date="2019" name="Int. J. Syst. Evol. Microbiol.">
        <title>Anaerobacillus alkaliphilus sp. nov., a novel alkaliphilic and moderately halophilic bacterium.</title>
        <authorList>
            <person name="Borsodi A.K."/>
            <person name="Aszalos J.M."/>
            <person name="Bihari P."/>
            <person name="Nagy I."/>
            <person name="Schumann P."/>
            <person name="Sproer C."/>
            <person name="Kovacs A.L."/>
            <person name="Boka K."/>
            <person name="Dobosy P."/>
            <person name="Ovari M."/>
            <person name="Szili-Kovacs T."/>
            <person name="Toth E."/>
        </authorList>
    </citation>
    <scope>NUCLEOTIDE SEQUENCE [LARGE SCALE GENOMIC DNA]</scope>
    <source>
        <strain evidence="5 6">B16-10</strain>
    </source>
</reference>
<dbReference type="CDD" id="cd00077">
    <property type="entry name" value="HDc"/>
    <property type="match status" value="1"/>
</dbReference>
<dbReference type="SMART" id="SM00471">
    <property type="entry name" value="HDc"/>
    <property type="match status" value="1"/>
</dbReference>
<proteinExistence type="predicted"/>
<dbReference type="Pfam" id="PF00990">
    <property type="entry name" value="GGDEF"/>
    <property type="match status" value="1"/>
</dbReference>
<sequence>MFLIKLTRVNLYIIFIVIFGLISFLLHIDFTIKAITDWTIFIYLVLSIIFLINCKIILPPKGNALTMESGVYLASTFIFGVETTLAVLLIGNIAFALLNPKIKWWKHLLNFTNYSIMTIGAYYTFILIGGEVGSVQLEKIYIYVITLIAYYTINVFLVGSYFYLASSSNVFKVFKTIVSETLFGYLCTLVMSVVLAILIVSHDKFGLVLFTGVVGLLSVAFKQYYNLYEKVAKKANTDLLTGLYNHSYFKEVLTNHLKNNDNLKLSLALIDIDDFKKYNDYYGHLAGDDLLKYIGNLLSEGCKENNFFVARYGGEEFVIIMKDVDRSTALKFLNTLRKQVNDSYFNGVEILPHRCLSFSGGVVEYEKGIYSINELIDRADQAMYFAKAQGKNNCQPYDSKNISLTILEHEKELELLEQQVKIFLYKDVYTYQHSRRVYQYARDFAYKLNLSDYEKKLLISGALIHDIGKLEIPRDIINKKGKLEPFEWEIIKKHVTWGKEIVATNKDLHDLIPLVELHHERYDGRGYPYGLQGESTPKLARILCIIDSFDAMTTERPYQKTKTFDEAIEELKQCAGKQFDPNYVPAFIEMVRELYPLKFTENSITKEKVTNF</sequence>
<dbReference type="AlphaFoldDB" id="A0A4Q0VUH9"/>
<dbReference type="InterPro" id="IPR006674">
    <property type="entry name" value="HD_domain"/>
</dbReference>
<dbReference type="PROSITE" id="PS51832">
    <property type="entry name" value="HD_GYP"/>
    <property type="match status" value="1"/>
</dbReference>
<dbReference type="FunFam" id="3.30.70.270:FF:000001">
    <property type="entry name" value="Diguanylate cyclase domain protein"/>
    <property type="match status" value="1"/>
</dbReference>
<dbReference type="Gene3D" id="3.30.70.270">
    <property type="match status" value="1"/>
</dbReference>